<dbReference type="OrthoDB" id="2423810at2759"/>
<evidence type="ECO:0000313" key="3">
    <source>
        <dbReference type="Proteomes" id="UP000789739"/>
    </source>
</evidence>
<dbReference type="AlphaFoldDB" id="A0A9N9H5N6"/>
<protein>
    <submittedName>
        <fullName evidence="2">5251_t:CDS:1</fullName>
    </submittedName>
</protein>
<feature type="non-terminal residue" evidence="2">
    <location>
        <position position="246"/>
    </location>
</feature>
<gene>
    <name evidence="2" type="ORF">PBRASI_LOCUS10482</name>
</gene>
<accession>A0A9N9H5N6</accession>
<organism evidence="2 3">
    <name type="scientific">Paraglomus brasilianum</name>
    <dbReference type="NCBI Taxonomy" id="144538"/>
    <lineage>
        <taxon>Eukaryota</taxon>
        <taxon>Fungi</taxon>
        <taxon>Fungi incertae sedis</taxon>
        <taxon>Mucoromycota</taxon>
        <taxon>Glomeromycotina</taxon>
        <taxon>Glomeromycetes</taxon>
        <taxon>Paraglomerales</taxon>
        <taxon>Paraglomeraceae</taxon>
        <taxon>Paraglomus</taxon>
    </lineage>
</organism>
<reference evidence="2" key="1">
    <citation type="submission" date="2021-06" db="EMBL/GenBank/DDBJ databases">
        <authorList>
            <person name="Kallberg Y."/>
            <person name="Tangrot J."/>
            <person name="Rosling A."/>
        </authorList>
    </citation>
    <scope>NUCLEOTIDE SEQUENCE</scope>
    <source>
        <strain evidence="2">BR232B</strain>
    </source>
</reference>
<keyword evidence="3" id="KW-1185">Reference proteome</keyword>
<sequence length="246" mass="28505">IPIFNVPEIITFEPKKIKPTSSNTNHVEKDKPEFPVASSSVSIAEQAVRRFSESWDKVPTDISPPPEIVHVELVDDKSEPVSEIIKPVNDKVEYPKIIELINDPEISPDLPVNNEPKTINEVSPQQISCPPGYQTREQREIRLRQKAIELGEDPDKFVTITEKDRDLARIYYDKMMADAEIIEFARSDGVDPENYMELSRREKLICMEIDLRLYEDKGEPRAYTCIYNDEDWAKNIEILRENGYLW</sequence>
<feature type="region of interest" description="Disordered" evidence="1">
    <location>
        <begin position="17"/>
        <end position="39"/>
    </location>
</feature>
<dbReference type="Proteomes" id="UP000789739">
    <property type="component" value="Unassembled WGS sequence"/>
</dbReference>
<dbReference type="EMBL" id="CAJVPI010003180">
    <property type="protein sequence ID" value="CAG8655324.1"/>
    <property type="molecule type" value="Genomic_DNA"/>
</dbReference>
<evidence type="ECO:0000256" key="1">
    <source>
        <dbReference type="SAM" id="MobiDB-lite"/>
    </source>
</evidence>
<name>A0A9N9H5N6_9GLOM</name>
<proteinExistence type="predicted"/>
<comment type="caution">
    <text evidence="2">The sequence shown here is derived from an EMBL/GenBank/DDBJ whole genome shotgun (WGS) entry which is preliminary data.</text>
</comment>
<evidence type="ECO:0000313" key="2">
    <source>
        <dbReference type="EMBL" id="CAG8655324.1"/>
    </source>
</evidence>